<name>C0DTF1_EIKCO</name>
<comment type="caution">
    <text evidence="1">The sequence shown here is derived from an EMBL/GenBank/DDBJ whole genome shotgun (WGS) entry which is preliminary data.</text>
</comment>
<reference evidence="1 2" key="1">
    <citation type="submission" date="2009-01" db="EMBL/GenBank/DDBJ databases">
        <authorList>
            <person name="Fulton L."/>
            <person name="Clifton S."/>
            <person name="Chinwalla A.T."/>
            <person name="Mitreva M."/>
            <person name="Sodergren E."/>
            <person name="Weinstock G."/>
            <person name="Clifton S."/>
            <person name="Dooling D.J."/>
            <person name="Fulton B."/>
            <person name="Minx P."/>
            <person name="Pepin K.H."/>
            <person name="Johnson M."/>
            <person name="Bhonagiri V."/>
            <person name="Nash W.E."/>
            <person name="Mardis E.R."/>
            <person name="Wilson R.K."/>
        </authorList>
    </citation>
    <scope>NUCLEOTIDE SEQUENCE [LARGE SCALE GENOMIC DNA]</scope>
    <source>
        <strain evidence="1 2">ATCC 23834</strain>
    </source>
</reference>
<dbReference type="Proteomes" id="UP000005837">
    <property type="component" value="Unassembled WGS sequence"/>
</dbReference>
<dbReference type="HOGENOM" id="CLU_2896968_0_0_4"/>
<dbReference type="EMBL" id="ACEA01000013">
    <property type="protein sequence ID" value="EEG24667.1"/>
    <property type="molecule type" value="Genomic_DNA"/>
</dbReference>
<organism evidence="1 2">
    <name type="scientific">Eikenella corrodens ATCC 23834</name>
    <dbReference type="NCBI Taxonomy" id="546274"/>
    <lineage>
        <taxon>Bacteria</taxon>
        <taxon>Pseudomonadati</taxon>
        <taxon>Pseudomonadota</taxon>
        <taxon>Betaproteobacteria</taxon>
        <taxon>Neisseriales</taxon>
        <taxon>Neisseriaceae</taxon>
        <taxon>Eikenella</taxon>
    </lineage>
</organism>
<sequence length="62" mass="7295">MLVLSSINGTIIHRTSCQKRSDFHYIVVYTGLPRLYRVSRRHSYTGSNKFTWFDTESKELTP</sequence>
<protein>
    <submittedName>
        <fullName evidence="1">Uncharacterized protein</fullName>
    </submittedName>
</protein>
<evidence type="ECO:0000313" key="2">
    <source>
        <dbReference type="Proteomes" id="UP000005837"/>
    </source>
</evidence>
<proteinExistence type="predicted"/>
<accession>C0DTF1</accession>
<dbReference type="AlphaFoldDB" id="C0DTF1"/>
<evidence type="ECO:0000313" key="1">
    <source>
        <dbReference type="EMBL" id="EEG24667.1"/>
    </source>
</evidence>
<gene>
    <name evidence="1" type="ORF">EIKCOROL_00628</name>
</gene>